<protein>
    <submittedName>
        <fullName evidence="2">Uncharacterized protein</fullName>
    </submittedName>
</protein>
<dbReference type="EMBL" id="JAFJZO010000035">
    <property type="protein sequence ID" value="KAG5492443.1"/>
    <property type="molecule type" value="Genomic_DNA"/>
</dbReference>
<dbReference type="Proteomes" id="UP000674318">
    <property type="component" value="Chromosome 35"/>
</dbReference>
<dbReference type="OrthoDB" id="271812at2759"/>
<keyword evidence="3" id="KW-1185">Reference proteome</keyword>
<proteinExistence type="predicted"/>
<feature type="coiled-coil region" evidence="1">
    <location>
        <begin position="104"/>
        <end position="138"/>
    </location>
</feature>
<accession>A0A836L9G6</accession>
<evidence type="ECO:0000256" key="1">
    <source>
        <dbReference type="SAM" id="Coils"/>
    </source>
</evidence>
<gene>
    <name evidence="2" type="ORF">JKF63_01021</name>
</gene>
<dbReference type="AlphaFoldDB" id="A0A836L9G6"/>
<feature type="coiled-coil region" evidence="1">
    <location>
        <begin position="174"/>
        <end position="334"/>
    </location>
</feature>
<feature type="coiled-coil region" evidence="1">
    <location>
        <begin position="779"/>
        <end position="806"/>
    </location>
</feature>
<feature type="coiled-coil region" evidence="1">
    <location>
        <begin position="536"/>
        <end position="619"/>
    </location>
</feature>
<comment type="caution">
    <text evidence="2">The sequence shown here is derived from an EMBL/GenBank/DDBJ whole genome shotgun (WGS) entry which is preliminary data.</text>
</comment>
<dbReference type="RefSeq" id="XP_067753227.1">
    <property type="nucleotide sequence ID" value="XM_067897070.1"/>
</dbReference>
<evidence type="ECO:0000313" key="3">
    <source>
        <dbReference type="Proteomes" id="UP000674318"/>
    </source>
</evidence>
<sequence>MSQKQDRINDVLAQRISQLEDELQSSRCELSAALGQKDRAEKEIKLLKDEAFEVVEQWSAENTDLRRRLSDVEKKSTADQAALRNRDDTIACLKEELGVAQQLLAQHTTDIQDQQQKHLDLERENAELLKTLASTKADLSSSAQRVADYEHLVTKFQVELKDMLASRKKDAEALDCLRSSLAQSTAENQALREAGANVSSSMERLLERVTKLKEEKESLRKNNDCLLSANDELTRQRHRDEEKQRQLSEEVAQLQQNCDRAEKQFVVTTRALQESQSAAEQQLQLIQTLESDVREQKDREISTKKMLCELQTELLRLNEQLNETSKQKEDLDTEFTAVKDSYATTLMEFDNYKRTSSIALAAVQAEFSTFKRDSTERCMLAEQSSSTAWSSVQELTGALRAQQLSDLAQREQIMRSSILLDQQVSFDAALEHRFHALQVQLSDSSQALVRAEELLIQSEISAAKTSEELSTLSKCCRTNEQITTEQRKALSLLESQLNQSGAQFKQVALERDNFAQDNAWLKDQVESMRQELGGLDELLNANLNEIREENERLQLENDSLKHRIAAADQKCEAAGARITDLETVLSDLEGELRAQTKTLEITEAELQALKAQAQNFSTSLDISKKRCEELEILHIESTRSNSALMLQVTQLQERLGTQDSKLSLILSDKRKESENMKHKFNAYVEKCEKFEKLLHAESKARKDVENACASAKEQNMKLRSALDELKIRCASDASTIKELLAERDDLIRDRDIIVEKYNKLHDAFRNVRREAHGKVADELKRVMELAISQEAELQTLRQQNSTLKKSISMFVESAQPKAEAVFMERLNLTEGPLRYPKKRSATSASESQ</sequence>
<evidence type="ECO:0000313" key="2">
    <source>
        <dbReference type="EMBL" id="KAG5492443.1"/>
    </source>
</evidence>
<keyword evidence="1" id="KW-0175">Coiled coil</keyword>
<feature type="coiled-coil region" evidence="1">
    <location>
        <begin position="9"/>
        <end position="75"/>
    </location>
</feature>
<dbReference type="KEGG" id="phet:94287147"/>
<dbReference type="GeneID" id="94287147"/>
<organism evidence="2 3">
    <name type="scientific">Porcisia hertigi</name>
    <dbReference type="NCBI Taxonomy" id="2761500"/>
    <lineage>
        <taxon>Eukaryota</taxon>
        <taxon>Discoba</taxon>
        <taxon>Euglenozoa</taxon>
        <taxon>Kinetoplastea</taxon>
        <taxon>Metakinetoplastina</taxon>
        <taxon>Trypanosomatida</taxon>
        <taxon>Trypanosomatidae</taxon>
        <taxon>Leishmaniinae</taxon>
        <taxon>Porcisia</taxon>
    </lineage>
</organism>
<reference evidence="2 3" key="1">
    <citation type="submission" date="2021-02" db="EMBL/GenBank/DDBJ databases">
        <title>Porcisia hertigi Genome sequencing and assembly.</title>
        <authorList>
            <person name="Almutairi H."/>
            <person name="Gatherer D."/>
        </authorList>
    </citation>
    <scope>NUCLEOTIDE SEQUENCE [LARGE SCALE GENOMIC DNA]</scope>
    <source>
        <strain evidence="2 3">C119</strain>
    </source>
</reference>
<name>A0A836L9G6_9TRYP</name>
<feature type="coiled-coil region" evidence="1">
    <location>
        <begin position="701"/>
        <end position="728"/>
    </location>
</feature>